<comment type="caution">
    <text evidence="2">The sequence shown here is derived from an EMBL/GenBank/DDBJ whole genome shotgun (WGS) entry which is preliminary data.</text>
</comment>
<evidence type="ECO:0000313" key="3">
    <source>
        <dbReference type="Proteomes" id="UP000013097"/>
    </source>
</evidence>
<gene>
    <name evidence="2" type="ORF">HMPREF1092_00895</name>
</gene>
<dbReference type="AlphaFoldDB" id="N9WF44"/>
<accession>N9WF44</accession>
<dbReference type="HOGENOM" id="CLU_2750633_0_0_9"/>
<reference evidence="2 3" key="1">
    <citation type="submission" date="2013-01" db="EMBL/GenBank/DDBJ databases">
        <title>The Genome Sequence of Clostridium colicanis 209318.</title>
        <authorList>
            <consortium name="The Broad Institute Genome Sequencing Platform"/>
            <person name="Earl A."/>
            <person name="Ward D."/>
            <person name="Feldgarden M."/>
            <person name="Gevers D."/>
            <person name="Courvalin P."/>
            <person name="Lambert T."/>
            <person name="Walker B."/>
            <person name="Young S.K."/>
            <person name="Zeng Q."/>
            <person name="Gargeya S."/>
            <person name="Fitzgerald M."/>
            <person name="Haas B."/>
            <person name="Abouelleil A."/>
            <person name="Alvarado L."/>
            <person name="Arachchi H.M."/>
            <person name="Berlin A.M."/>
            <person name="Chapman S.B."/>
            <person name="Dewar J."/>
            <person name="Goldberg J."/>
            <person name="Griggs A."/>
            <person name="Gujja S."/>
            <person name="Hansen M."/>
            <person name="Howarth C."/>
            <person name="Imamovic A."/>
            <person name="Larimer J."/>
            <person name="McCowan C."/>
            <person name="Murphy C."/>
            <person name="Neiman D."/>
            <person name="Pearson M."/>
            <person name="Priest M."/>
            <person name="Roberts A."/>
            <person name="Saif S."/>
            <person name="Shea T."/>
            <person name="Sisk P."/>
            <person name="Sykes S."/>
            <person name="Wortman J."/>
            <person name="Nusbaum C."/>
            <person name="Birren B."/>
        </authorList>
    </citation>
    <scope>NUCLEOTIDE SEQUENCE [LARGE SCALE GENOMIC DNA]</scope>
    <source>
        <strain evidence="2 3">209318</strain>
    </source>
</reference>
<keyword evidence="3" id="KW-1185">Reference proteome</keyword>
<proteinExistence type="predicted"/>
<protein>
    <submittedName>
        <fullName evidence="2">Uncharacterized protein</fullName>
    </submittedName>
</protein>
<dbReference type="EMBL" id="AGYT01000008">
    <property type="protein sequence ID" value="ENZ01661.1"/>
    <property type="molecule type" value="Genomic_DNA"/>
</dbReference>
<evidence type="ECO:0000256" key="1">
    <source>
        <dbReference type="SAM" id="Phobius"/>
    </source>
</evidence>
<name>N9WF44_9CLOT</name>
<keyword evidence="1" id="KW-0472">Membrane</keyword>
<sequence length="70" mass="8237">MNRVIKKCDFAVIGMFWSVIIPPTIFFYITSMATVHDIITFIEVMISFTLSIYLPIIFFRISILLEEKEE</sequence>
<feature type="transmembrane region" description="Helical" evidence="1">
    <location>
        <begin position="12"/>
        <end position="32"/>
    </location>
</feature>
<keyword evidence="1" id="KW-1133">Transmembrane helix</keyword>
<dbReference type="RefSeq" id="WP_002597397.1">
    <property type="nucleotide sequence ID" value="NZ_KB850956.1"/>
</dbReference>
<organism evidence="2 3">
    <name type="scientific">Clostridium thermobutyricum</name>
    <dbReference type="NCBI Taxonomy" id="29372"/>
    <lineage>
        <taxon>Bacteria</taxon>
        <taxon>Bacillati</taxon>
        <taxon>Bacillota</taxon>
        <taxon>Clostridia</taxon>
        <taxon>Eubacteriales</taxon>
        <taxon>Clostridiaceae</taxon>
        <taxon>Clostridium</taxon>
    </lineage>
</organism>
<evidence type="ECO:0000313" key="2">
    <source>
        <dbReference type="EMBL" id="ENZ01661.1"/>
    </source>
</evidence>
<feature type="transmembrane region" description="Helical" evidence="1">
    <location>
        <begin position="38"/>
        <end position="59"/>
    </location>
</feature>
<dbReference type="Proteomes" id="UP000013097">
    <property type="component" value="Unassembled WGS sequence"/>
</dbReference>
<keyword evidence="1" id="KW-0812">Transmembrane</keyword>